<dbReference type="EC" id="3.1.-.-" evidence="5"/>
<dbReference type="PANTHER" id="PTHR33317:SF4">
    <property type="entry name" value="POLYNUCLEOTIDYL TRANSFERASE, RIBONUCLEASE H-LIKE SUPERFAMILY PROTEIN"/>
    <property type="match status" value="1"/>
</dbReference>
<accession>A0A6G5QHY5</accession>
<dbReference type="SUPFAM" id="SSF53098">
    <property type="entry name" value="Ribonuclease H-like"/>
    <property type="match status" value="1"/>
</dbReference>
<keyword evidence="4 5" id="KW-0378">Hydrolase</keyword>
<evidence type="ECO:0000256" key="5">
    <source>
        <dbReference type="HAMAP-Rule" id="MF_00651"/>
    </source>
</evidence>
<evidence type="ECO:0000256" key="3">
    <source>
        <dbReference type="ARBA" id="ARBA00022722"/>
    </source>
</evidence>
<dbReference type="InterPro" id="IPR012337">
    <property type="entry name" value="RNaseH-like_sf"/>
</dbReference>
<evidence type="ECO:0000313" key="8">
    <source>
        <dbReference type="Proteomes" id="UP000503264"/>
    </source>
</evidence>
<dbReference type="GO" id="GO:0000967">
    <property type="term" value="P:rRNA 5'-end processing"/>
    <property type="evidence" value="ECO:0007669"/>
    <property type="project" value="UniProtKB-UniRule"/>
</dbReference>
<dbReference type="Gene3D" id="3.30.420.140">
    <property type="entry name" value="YqgF/RNase H-like domain"/>
    <property type="match status" value="1"/>
</dbReference>
<dbReference type="PANTHER" id="PTHR33317">
    <property type="entry name" value="POLYNUCLEOTIDYL TRANSFERASE, RIBONUCLEASE H-LIKE SUPERFAMILY PROTEIN"/>
    <property type="match status" value="1"/>
</dbReference>
<keyword evidence="8" id="KW-1185">Reference proteome</keyword>
<dbReference type="GO" id="GO:0016788">
    <property type="term" value="F:hydrolase activity, acting on ester bonds"/>
    <property type="evidence" value="ECO:0007669"/>
    <property type="project" value="UniProtKB-UniRule"/>
</dbReference>
<dbReference type="AlphaFoldDB" id="A0A6G5QHY5"/>
<dbReference type="InterPro" id="IPR005227">
    <property type="entry name" value="YqgF"/>
</dbReference>
<reference evidence="7 8" key="1">
    <citation type="submission" date="2016-07" db="EMBL/GenBank/DDBJ databases">
        <title>Comparative genomics of the Campylobacter concisus group.</title>
        <authorList>
            <person name="Miller W.G."/>
            <person name="Yee E."/>
            <person name="Chapman M.H."/>
            <person name="Huynh S."/>
            <person name="Bono J.L."/>
            <person name="On S.L.W."/>
            <person name="StLeger J."/>
            <person name="Foster G."/>
            <person name="Parker C.T."/>
        </authorList>
    </citation>
    <scope>NUCLEOTIDE SEQUENCE [LARGE SCALE GENOMIC DNA]</scope>
    <source>
        <strain evidence="7 8">CCUG 21559</strain>
    </source>
</reference>
<dbReference type="InterPro" id="IPR006641">
    <property type="entry name" value="YqgF/RNaseH-like_dom"/>
</dbReference>
<comment type="function">
    <text evidence="5">Could be a nuclease involved in processing of the 5'-end of pre-16S rRNA.</text>
</comment>
<evidence type="ECO:0000256" key="1">
    <source>
        <dbReference type="ARBA" id="ARBA00022490"/>
    </source>
</evidence>
<evidence type="ECO:0000259" key="6">
    <source>
        <dbReference type="SMART" id="SM00732"/>
    </source>
</evidence>
<keyword evidence="2 5" id="KW-0690">Ribosome biogenesis</keyword>
<evidence type="ECO:0000256" key="2">
    <source>
        <dbReference type="ARBA" id="ARBA00022517"/>
    </source>
</evidence>
<gene>
    <name evidence="7" type="ORF">CMUC_1511</name>
</gene>
<organism evidence="7 8">
    <name type="scientific">Campylobacter mucosalis CCUG 21559</name>
    <dbReference type="NCBI Taxonomy" id="1032067"/>
    <lineage>
        <taxon>Bacteria</taxon>
        <taxon>Pseudomonadati</taxon>
        <taxon>Campylobacterota</taxon>
        <taxon>Epsilonproteobacteria</taxon>
        <taxon>Campylobacterales</taxon>
        <taxon>Campylobacteraceae</taxon>
        <taxon>Campylobacter</taxon>
    </lineage>
</organism>
<protein>
    <recommendedName>
        <fullName evidence="5">Putative pre-16S rRNA nuclease</fullName>
        <ecNumber evidence="5">3.1.-.-</ecNumber>
    </recommendedName>
</protein>
<dbReference type="NCBIfam" id="NF001026">
    <property type="entry name" value="PRK00109.2-2"/>
    <property type="match status" value="1"/>
</dbReference>
<feature type="domain" description="YqgF/RNase H-like" evidence="6">
    <location>
        <begin position="3"/>
        <end position="98"/>
    </location>
</feature>
<dbReference type="Pfam" id="PF03652">
    <property type="entry name" value="RuvX"/>
    <property type="match status" value="1"/>
</dbReference>
<dbReference type="RefSeq" id="WP_171994060.1">
    <property type="nucleotide sequence ID" value="NZ_CP012542.1"/>
</dbReference>
<keyword evidence="3 5" id="KW-0540">Nuclease</keyword>
<keyword evidence="1 5" id="KW-0963">Cytoplasm</keyword>
<dbReference type="GO" id="GO:0004518">
    <property type="term" value="F:nuclease activity"/>
    <property type="evidence" value="ECO:0007669"/>
    <property type="project" value="UniProtKB-KW"/>
</dbReference>
<dbReference type="CDD" id="cd16964">
    <property type="entry name" value="YqgF"/>
    <property type="match status" value="1"/>
</dbReference>
<dbReference type="InterPro" id="IPR037027">
    <property type="entry name" value="YqgF/RNaseH-like_dom_sf"/>
</dbReference>
<comment type="subcellular location">
    <subcellularLocation>
        <location evidence="5">Cytoplasm</location>
    </subcellularLocation>
</comment>
<proteinExistence type="inferred from homology"/>
<dbReference type="Proteomes" id="UP000503264">
    <property type="component" value="Chromosome"/>
</dbReference>
<dbReference type="EMBL" id="CP012542">
    <property type="protein sequence ID" value="QCD45271.1"/>
    <property type="molecule type" value="Genomic_DNA"/>
</dbReference>
<dbReference type="GO" id="GO:0005829">
    <property type="term" value="C:cytosol"/>
    <property type="evidence" value="ECO:0007669"/>
    <property type="project" value="TreeGrafter"/>
</dbReference>
<dbReference type="HAMAP" id="MF_00651">
    <property type="entry name" value="Nuclease_YqgF"/>
    <property type="match status" value="1"/>
</dbReference>
<evidence type="ECO:0000256" key="4">
    <source>
        <dbReference type="ARBA" id="ARBA00022801"/>
    </source>
</evidence>
<name>A0A6G5QHY5_9BACT</name>
<sequence length="127" mass="14410">MDEKIICIDVGLKRIGMAYAYKDVVVPLEPILRKNRNQAARDVLNAINQRDVKKLVIGVPIGGSSEDEMRRRIEHFVSLLNFNGEIFYQNEAFSSFEASELVDDNRDGKFDSVAAMIILKRFLSKSS</sequence>
<comment type="similarity">
    <text evidence="5">Belongs to the YqgF HJR family.</text>
</comment>
<dbReference type="SMART" id="SM00732">
    <property type="entry name" value="YqgFc"/>
    <property type="match status" value="1"/>
</dbReference>
<evidence type="ECO:0000313" key="7">
    <source>
        <dbReference type="EMBL" id="QCD45271.1"/>
    </source>
</evidence>